<comment type="caution">
    <text evidence="2">The sequence shown here is derived from an EMBL/GenBank/DDBJ whole genome shotgun (WGS) entry which is preliminary data.</text>
</comment>
<accession>A0A151PFW1</accession>
<evidence type="ECO:0000313" key="2">
    <source>
        <dbReference type="EMBL" id="KYO47893.1"/>
    </source>
</evidence>
<proteinExistence type="predicted"/>
<feature type="region of interest" description="Disordered" evidence="1">
    <location>
        <begin position="60"/>
        <end position="79"/>
    </location>
</feature>
<evidence type="ECO:0000256" key="1">
    <source>
        <dbReference type="SAM" id="MobiDB-lite"/>
    </source>
</evidence>
<keyword evidence="3" id="KW-1185">Reference proteome</keyword>
<name>A0A151PFW1_ALLMI</name>
<organism evidence="2 3">
    <name type="scientific">Alligator mississippiensis</name>
    <name type="common">American alligator</name>
    <dbReference type="NCBI Taxonomy" id="8496"/>
    <lineage>
        <taxon>Eukaryota</taxon>
        <taxon>Metazoa</taxon>
        <taxon>Chordata</taxon>
        <taxon>Craniata</taxon>
        <taxon>Vertebrata</taxon>
        <taxon>Euteleostomi</taxon>
        <taxon>Archelosauria</taxon>
        <taxon>Archosauria</taxon>
        <taxon>Crocodylia</taxon>
        <taxon>Alligatoridae</taxon>
        <taxon>Alligatorinae</taxon>
        <taxon>Alligator</taxon>
    </lineage>
</organism>
<dbReference type="Proteomes" id="UP000050525">
    <property type="component" value="Unassembled WGS sequence"/>
</dbReference>
<reference evidence="2 3" key="1">
    <citation type="journal article" date="2012" name="Genome Biol.">
        <title>Sequencing three crocodilian genomes to illuminate the evolution of archosaurs and amniotes.</title>
        <authorList>
            <person name="St John J.A."/>
            <person name="Braun E.L."/>
            <person name="Isberg S.R."/>
            <person name="Miles L.G."/>
            <person name="Chong A.Y."/>
            <person name="Gongora J."/>
            <person name="Dalzell P."/>
            <person name="Moran C."/>
            <person name="Bed'hom B."/>
            <person name="Abzhanov A."/>
            <person name="Burgess S.C."/>
            <person name="Cooksey A.M."/>
            <person name="Castoe T.A."/>
            <person name="Crawford N.G."/>
            <person name="Densmore L.D."/>
            <person name="Drew J.C."/>
            <person name="Edwards S.V."/>
            <person name="Faircloth B.C."/>
            <person name="Fujita M.K."/>
            <person name="Greenwold M.J."/>
            <person name="Hoffmann F.G."/>
            <person name="Howard J.M."/>
            <person name="Iguchi T."/>
            <person name="Janes D.E."/>
            <person name="Khan S.Y."/>
            <person name="Kohno S."/>
            <person name="de Koning A.J."/>
            <person name="Lance S.L."/>
            <person name="McCarthy F.M."/>
            <person name="McCormack J.E."/>
            <person name="Merchant M.E."/>
            <person name="Peterson D.G."/>
            <person name="Pollock D.D."/>
            <person name="Pourmand N."/>
            <person name="Raney B.J."/>
            <person name="Roessler K.A."/>
            <person name="Sanford J.R."/>
            <person name="Sawyer R.H."/>
            <person name="Schmidt C.J."/>
            <person name="Triplett E.W."/>
            <person name="Tuberville T.D."/>
            <person name="Venegas-Anaya M."/>
            <person name="Howard J.T."/>
            <person name="Jarvis E.D."/>
            <person name="Guillette L.J.Jr."/>
            <person name="Glenn T.C."/>
            <person name="Green R.E."/>
            <person name="Ray D.A."/>
        </authorList>
    </citation>
    <scope>NUCLEOTIDE SEQUENCE [LARGE SCALE GENOMIC DNA]</scope>
    <source>
        <strain evidence="2">KSC_2009_1</strain>
    </source>
</reference>
<evidence type="ECO:0000313" key="3">
    <source>
        <dbReference type="Proteomes" id="UP000050525"/>
    </source>
</evidence>
<dbReference type="AlphaFoldDB" id="A0A151PFW1"/>
<gene>
    <name evidence="2" type="ORF">Y1Q_0004976</name>
</gene>
<dbReference type="STRING" id="8496.A0A151PFW1"/>
<sequence>MNPATVVHVTPGVIGHMTPAPAGHGAAAVPACLNFPTPPVPAGPWAAETPDVATVTQQLSRSQVEDPLPPVFSGTPKGSGAGYGVGFDLEEFLNQSFDMADARDSQGDSAPLSASLLADWLEVHRMNAADMESLQRELQLGSPMSLSGDLPDLAEP</sequence>
<dbReference type="EMBL" id="AKHW03000339">
    <property type="protein sequence ID" value="KYO47893.1"/>
    <property type="molecule type" value="Genomic_DNA"/>
</dbReference>
<protein>
    <submittedName>
        <fullName evidence="2">Uncharacterized protein</fullName>
    </submittedName>
</protein>